<accession>A0A5K1FXW2</accession>
<protein>
    <submittedName>
        <fullName evidence="1">Uncharacterized protein</fullName>
    </submittedName>
</protein>
<gene>
    <name evidence="1" type="ORF">NYM_LOCUS25430</name>
</gene>
<sequence>MKEGLAITAAPAKKTMTRQQTIQEEHKDALERAVSLNVPHAVTSSEEAVADAGAIVQSKPEGRINWEELAQRLFDKDEAGKLVLKKDVAVAE</sequence>
<name>A0A5K1FXW2_9MAGN</name>
<proteinExistence type="predicted"/>
<organism evidence="1">
    <name type="scientific">Nymphaea colorata</name>
    <name type="common">pocket water lily</name>
    <dbReference type="NCBI Taxonomy" id="210225"/>
    <lineage>
        <taxon>Eukaryota</taxon>
        <taxon>Viridiplantae</taxon>
        <taxon>Streptophyta</taxon>
        <taxon>Embryophyta</taxon>
        <taxon>Tracheophyta</taxon>
        <taxon>Spermatophyta</taxon>
        <taxon>Magnoliopsida</taxon>
        <taxon>Nymphaeales</taxon>
        <taxon>Nymphaeaceae</taxon>
        <taxon>Nymphaea</taxon>
    </lineage>
</organism>
<evidence type="ECO:0000313" key="1">
    <source>
        <dbReference type="EMBL" id="VVW68090.1"/>
    </source>
</evidence>
<dbReference type="AlphaFoldDB" id="A0A5K1FXW2"/>
<reference evidence="1" key="1">
    <citation type="submission" date="2019-09" db="EMBL/GenBank/DDBJ databases">
        <authorList>
            <person name="Zhang L."/>
        </authorList>
    </citation>
    <scope>NUCLEOTIDE SEQUENCE</scope>
</reference>
<dbReference type="EMBL" id="LR721786">
    <property type="protein sequence ID" value="VVW68090.1"/>
    <property type="molecule type" value="Genomic_DNA"/>
</dbReference>